<keyword evidence="1" id="KW-0812">Transmembrane</keyword>
<keyword evidence="3" id="KW-1185">Reference proteome</keyword>
<name>A0AAD4VL70_PRUDU</name>
<keyword evidence="1" id="KW-1133">Transmembrane helix</keyword>
<proteinExistence type="predicted"/>
<keyword evidence="1" id="KW-0472">Membrane</keyword>
<evidence type="ECO:0000313" key="3">
    <source>
        <dbReference type="Proteomes" id="UP001054821"/>
    </source>
</evidence>
<evidence type="ECO:0000313" key="2">
    <source>
        <dbReference type="EMBL" id="KAI5325832.1"/>
    </source>
</evidence>
<comment type="caution">
    <text evidence="2">The sequence shown here is derived from an EMBL/GenBank/DDBJ whole genome shotgun (WGS) entry which is preliminary data.</text>
</comment>
<evidence type="ECO:0008006" key="4">
    <source>
        <dbReference type="Google" id="ProtNLM"/>
    </source>
</evidence>
<sequence>MHSDFQNCVACSCSFVISTILVWIASTDVFYVAGVVSVSVAAALVMLDCVSPRESCDTKWLMFCLCFNGGGGGSSDASGSCWNVALLYYAPIEEL</sequence>
<evidence type="ECO:0000256" key="1">
    <source>
        <dbReference type="SAM" id="Phobius"/>
    </source>
</evidence>
<accession>A0AAD4VL70</accession>
<reference evidence="2 3" key="1">
    <citation type="journal article" date="2022" name="G3 (Bethesda)">
        <title>Whole-genome sequence and methylome profiling of the almond [Prunus dulcis (Mill.) D.A. Webb] cultivar 'Nonpareil'.</title>
        <authorList>
            <person name="D'Amico-Willman K.M."/>
            <person name="Ouma W.Z."/>
            <person name="Meulia T."/>
            <person name="Sideli G.M."/>
            <person name="Gradziel T.M."/>
            <person name="Fresnedo-Ramirez J."/>
        </authorList>
    </citation>
    <scope>NUCLEOTIDE SEQUENCE [LARGE SCALE GENOMIC DNA]</scope>
    <source>
        <strain evidence="2">Clone GOH B32 T37-40</strain>
    </source>
</reference>
<organism evidence="2 3">
    <name type="scientific">Prunus dulcis</name>
    <name type="common">Almond</name>
    <name type="synonym">Amygdalus dulcis</name>
    <dbReference type="NCBI Taxonomy" id="3755"/>
    <lineage>
        <taxon>Eukaryota</taxon>
        <taxon>Viridiplantae</taxon>
        <taxon>Streptophyta</taxon>
        <taxon>Embryophyta</taxon>
        <taxon>Tracheophyta</taxon>
        <taxon>Spermatophyta</taxon>
        <taxon>Magnoliopsida</taxon>
        <taxon>eudicotyledons</taxon>
        <taxon>Gunneridae</taxon>
        <taxon>Pentapetalae</taxon>
        <taxon>rosids</taxon>
        <taxon>fabids</taxon>
        <taxon>Rosales</taxon>
        <taxon>Rosaceae</taxon>
        <taxon>Amygdaloideae</taxon>
        <taxon>Amygdaleae</taxon>
        <taxon>Prunus</taxon>
    </lineage>
</organism>
<gene>
    <name evidence="2" type="ORF">L3X38_034906</name>
</gene>
<dbReference type="EMBL" id="JAJFAZ020000006">
    <property type="protein sequence ID" value="KAI5325832.1"/>
    <property type="molecule type" value="Genomic_DNA"/>
</dbReference>
<feature type="transmembrane region" description="Helical" evidence="1">
    <location>
        <begin position="7"/>
        <end position="24"/>
    </location>
</feature>
<dbReference type="AlphaFoldDB" id="A0AAD4VL70"/>
<feature type="transmembrane region" description="Helical" evidence="1">
    <location>
        <begin position="30"/>
        <end position="50"/>
    </location>
</feature>
<protein>
    <recommendedName>
        <fullName evidence="4">Transmembrane protein</fullName>
    </recommendedName>
</protein>
<dbReference type="Proteomes" id="UP001054821">
    <property type="component" value="Chromosome 6"/>
</dbReference>